<dbReference type="RefSeq" id="WP_255845954.1">
    <property type="nucleotide sequence ID" value="NZ_CP094358.1"/>
</dbReference>
<evidence type="ECO:0000256" key="1">
    <source>
        <dbReference type="ARBA" id="ARBA00009350"/>
    </source>
</evidence>
<proteinExistence type="inferred from homology"/>
<dbReference type="EMBL" id="CP094358">
    <property type="protein sequence ID" value="UOB19338.1"/>
    <property type="molecule type" value="Genomic_DNA"/>
</dbReference>
<dbReference type="Pfam" id="PF02001">
    <property type="entry name" value="DUF134"/>
    <property type="match status" value="1"/>
</dbReference>
<sequence length="137" mass="15601">MPRKRRLRKIVAPPGFKGYKPYGLNRKSQGVIELLYEEYEAIKLADYDLMNHQQASELMGISRPTFARIYESARRKIAGALVEVKEIKTVFGNVILDSTWNICNDCQAKFTLPISFTIYSCPMCSSQNIQSVKNSDS</sequence>
<dbReference type="PANTHER" id="PTHR37478:SF2">
    <property type="entry name" value="UPF0251 PROTEIN TK0562"/>
    <property type="match status" value="1"/>
</dbReference>
<dbReference type="Proteomes" id="UP000831290">
    <property type="component" value="Chromosome"/>
</dbReference>
<reference evidence="2" key="1">
    <citation type="submission" date="2022-03" db="EMBL/GenBank/DDBJ databases">
        <title>Description of Abyssus ytuae gen. nov., sp. nov., a novel member of the family Flavobacteriaceae isolated from the sediment of Mariana Trench.</title>
        <authorList>
            <person name="Zhang J."/>
            <person name="Xu X."/>
        </authorList>
    </citation>
    <scope>NUCLEOTIDE SEQUENCE</scope>
    <source>
        <strain evidence="2">MT3330</strain>
    </source>
</reference>
<dbReference type="AlphaFoldDB" id="A0A9E6ZUT5"/>
<comment type="similarity">
    <text evidence="1">Belongs to the UPF0251 family.</text>
</comment>
<dbReference type="InterPro" id="IPR002852">
    <property type="entry name" value="UPF0251"/>
</dbReference>
<keyword evidence="3" id="KW-1185">Reference proteome</keyword>
<organism evidence="2 3">
    <name type="scientific">Abyssalbus ytuae</name>
    <dbReference type="NCBI Taxonomy" id="2926907"/>
    <lineage>
        <taxon>Bacteria</taxon>
        <taxon>Pseudomonadati</taxon>
        <taxon>Bacteroidota</taxon>
        <taxon>Flavobacteriia</taxon>
        <taxon>Flavobacteriales</taxon>
        <taxon>Flavobacteriaceae</taxon>
        <taxon>Abyssalbus</taxon>
    </lineage>
</organism>
<accession>A0A9E6ZUT5</accession>
<gene>
    <name evidence="2" type="ORF">MQE35_08565</name>
</gene>
<name>A0A9E6ZUT5_9FLAO</name>
<dbReference type="KEGG" id="fbm:MQE35_08565"/>
<protein>
    <submittedName>
        <fullName evidence="2">DUF134 domain-containing protein</fullName>
    </submittedName>
</protein>
<evidence type="ECO:0000313" key="2">
    <source>
        <dbReference type="EMBL" id="UOB19338.1"/>
    </source>
</evidence>
<dbReference type="PANTHER" id="PTHR37478">
    <property type="match status" value="1"/>
</dbReference>
<evidence type="ECO:0000313" key="3">
    <source>
        <dbReference type="Proteomes" id="UP000831290"/>
    </source>
</evidence>